<name>A0A1W1H607_9BACT</name>
<reference evidence="2 3" key="1">
    <citation type="submission" date="2017-03" db="EMBL/GenBank/DDBJ databases">
        <authorList>
            <person name="Afonso C.L."/>
            <person name="Miller P.J."/>
            <person name="Scott M.A."/>
            <person name="Spackman E."/>
            <person name="Goraichik I."/>
            <person name="Dimitrov K.M."/>
            <person name="Suarez D.L."/>
            <person name="Swayne D.E."/>
        </authorList>
    </citation>
    <scope>NUCLEOTIDE SEQUENCE [LARGE SCALE GENOMIC DNA]</scope>
    <source>
        <strain evidence="2">PRJEB14757</strain>
    </source>
</reference>
<dbReference type="AlphaFoldDB" id="A0A1W1H607"/>
<dbReference type="Pfam" id="PF07796">
    <property type="entry name" value="DUF1638"/>
    <property type="match status" value="1"/>
</dbReference>
<dbReference type="EMBL" id="FWEV01000018">
    <property type="protein sequence ID" value="SLM27815.1"/>
    <property type="molecule type" value="Genomic_DNA"/>
</dbReference>
<evidence type="ECO:0000313" key="2">
    <source>
        <dbReference type="EMBL" id="SLM27815.1"/>
    </source>
</evidence>
<sequence>MKQATSIHIIACGVLAPDIKKISEQLDLFVKTNFLPGGLHNNPVELKKRLQNAIDSAAKDNSCSRIVVGYGICGMGSVGIKAPKHIPLVFPRVHDCIALFMGSDLAYKREFERYPGTFYLSAGWYGEKKRPRKGEKDRQIWIGSQSLGCRDLKKNMARMGVTE</sequence>
<dbReference type="RefSeq" id="WP_080804267.1">
    <property type="nucleotide sequence ID" value="NZ_LT828546.1"/>
</dbReference>
<gene>
    <name evidence="2" type="ORF">MTBBW1_1140005</name>
</gene>
<keyword evidence="3" id="KW-1185">Reference proteome</keyword>
<evidence type="ECO:0000313" key="3">
    <source>
        <dbReference type="Proteomes" id="UP000191931"/>
    </source>
</evidence>
<dbReference type="InterPro" id="IPR012437">
    <property type="entry name" value="DUF1638"/>
</dbReference>
<proteinExistence type="predicted"/>
<dbReference type="STRING" id="1246637.MTBBW1_1140005"/>
<dbReference type="Proteomes" id="UP000191931">
    <property type="component" value="Unassembled WGS sequence"/>
</dbReference>
<evidence type="ECO:0000259" key="1">
    <source>
        <dbReference type="Pfam" id="PF07796"/>
    </source>
</evidence>
<accession>A0A1W1H607</accession>
<feature type="domain" description="DUF1638" evidence="1">
    <location>
        <begin position="34"/>
        <end position="151"/>
    </location>
</feature>
<dbReference type="OrthoDB" id="9787351at2"/>
<organism evidence="2 3">
    <name type="scientific">Desulfamplus magnetovallimortis</name>
    <dbReference type="NCBI Taxonomy" id="1246637"/>
    <lineage>
        <taxon>Bacteria</taxon>
        <taxon>Pseudomonadati</taxon>
        <taxon>Thermodesulfobacteriota</taxon>
        <taxon>Desulfobacteria</taxon>
        <taxon>Desulfobacterales</taxon>
        <taxon>Desulfobacteraceae</taxon>
        <taxon>Desulfamplus</taxon>
    </lineage>
</organism>
<protein>
    <recommendedName>
        <fullName evidence="1">DUF1638 domain-containing protein</fullName>
    </recommendedName>
</protein>